<dbReference type="EMBL" id="PDNB01000201">
    <property type="protein sequence ID" value="PGG99549.1"/>
    <property type="molecule type" value="Genomic_DNA"/>
</dbReference>
<protein>
    <recommendedName>
        <fullName evidence="3">F-box domain-containing protein</fullName>
    </recommendedName>
</protein>
<name>A0A2B7WSI9_9EURO</name>
<reference evidence="1 2" key="1">
    <citation type="submission" date="2017-10" db="EMBL/GenBank/DDBJ databases">
        <title>Comparative genomics in systemic dimorphic fungi from Ajellomycetaceae.</title>
        <authorList>
            <person name="Munoz J.F."/>
            <person name="Mcewen J.G."/>
            <person name="Clay O.K."/>
            <person name="Cuomo C.A."/>
        </authorList>
    </citation>
    <scope>NUCLEOTIDE SEQUENCE [LARGE SCALE GENOMIC DNA]</scope>
    <source>
        <strain evidence="1 2">UAMH5409</strain>
    </source>
</reference>
<evidence type="ECO:0000313" key="2">
    <source>
        <dbReference type="Proteomes" id="UP000223968"/>
    </source>
</evidence>
<accession>A0A2B7WSI9</accession>
<evidence type="ECO:0000313" key="1">
    <source>
        <dbReference type="EMBL" id="PGG99549.1"/>
    </source>
</evidence>
<dbReference type="OrthoDB" id="3463436at2759"/>
<comment type="caution">
    <text evidence="1">The sequence shown here is derived from an EMBL/GenBank/DDBJ whole genome shotgun (WGS) entry which is preliminary data.</text>
</comment>
<dbReference type="Proteomes" id="UP000223968">
    <property type="component" value="Unassembled WGS sequence"/>
</dbReference>
<proteinExistence type="predicted"/>
<organism evidence="1 2">
    <name type="scientific">Helicocarpus griseus UAMH5409</name>
    <dbReference type="NCBI Taxonomy" id="1447875"/>
    <lineage>
        <taxon>Eukaryota</taxon>
        <taxon>Fungi</taxon>
        <taxon>Dikarya</taxon>
        <taxon>Ascomycota</taxon>
        <taxon>Pezizomycotina</taxon>
        <taxon>Eurotiomycetes</taxon>
        <taxon>Eurotiomycetidae</taxon>
        <taxon>Onygenales</taxon>
        <taxon>Ajellomycetaceae</taxon>
        <taxon>Helicocarpus</taxon>
    </lineage>
</organism>
<keyword evidence="2" id="KW-1185">Reference proteome</keyword>
<sequence>MNEVDIDVVVRGCSEELFYVSTDSPPDDLLSDGLLTVEFVQRCQKTRKLTLDGRFGPNHSVLLQEVLNFRLRHLRLNLGSINTILVFYGLPGTEKLSISGLSWEESCNDCDKGFSMHERMKIVLQDLNRTLPPSKWHTGRTTLHLSRPNAPPAVIRCLLLWPALLEELQLDCLTGLFPEMRWTTAEFESLFRIHPNSPKKIHINKLPCTAKYIPDFWSLPHLEHLQLVAHDISKDSPLNAVRKLAAPNLRRLTMDYGFGLGANVNPALFGSCHLRWLKEFISMLASELQMHILRRIRILYTPDPPTPGKGALTAWPWRRLDEAIKAASFCGIYLTCSKPTLTKQQWEMIAAMGIPRARVFDEDDELILETESQK</sequence>
<evidence type="ECO:0008006" key="3">
    <source>
        <dbReference type="Google" id="ProtNLM"/>
    </source>
</evidence>
<dbReference type="AlphaFoldDB" id="A0A2B7WSI9"/>
<gene>
    <name evidence="1" type="ORF">AJ79_08486</name>
</gene>